<protein>
    <recommendedName>
        <fullName evidence="4">Lipoprotein</fullName>
    </recommendedName>
</protein>
<dbReference type="Proteomes" id="UP000598146">
    <property type="component" value="Unassembled WGS sequence"/>
</dbReference>
<feature type="chain" id="PRO_5039623039" description="Lipoprotein" evidence="1">
    <location>
        <begin position="19"/>
        <end position="189"/>
    </location>
</feature>
<proteinExistence type="predicted"/>
<evidence type="ECO:0008006" key="4">
    <source>
        <dbReference type="Google" id="ProtNLM"/>
    </source>
</evidence>
<organism evidence="2 3">
    <name type="scientific">Actinoplanes aureus</name>
    <dbReference type="NCBI Taxonomy" id="2792083"/>
    <lineage>
        <taxon>Bacteria</taxon>
        <taxon>Bacillati</taxon>
        <taxon>Actinomycetota</taxon>
        <taxon>Actinomycetes</taxon>
        <taxon>Micromonosporales</taxon>
        <taxon>Micromonosporaceae</taxon>
        <taxon>Actinoplanes</taxon>
    </lineage>
</organism>
<evidence type="ECO:0000256" key="1">
    <source>
        <dbReference type="SAM" id="SignalP"/>
    </source>
</evidence>
<dbReference type="AlphaFoldDB" id="A0A931C9Y0"/>
<dbReference type="PROSITE" id="PS51257">
    <property type="entry name" value="PROKAR_LIPOPROTEIN"/>
    <property type="match status" value="1"/>
</dbReference>
<reference evidence="2" key="1">
    <citation type="submission" date="2020-11" db="EMBL/GenBank/DDBJ databases">
        <title>Isolation and identification of active actinomycetes.</title>
        <authorList>
            <person name="Sun X."/>
        </authorList>
    </citation>
    <scope>NUCLEOTIDE SEQUENCE</scope>
    <source>
        <strain evidence="2">NEAU-A11</strain>
    </source>
</reference>
<keyword evidence="3" id="KW-1185">Reference proteome</keyword>
<sequence length="189" mass="20471">MTRTGSTLLITAILAAGAAGCGSIGSRAGSPDPSPSASADRQQLLALGQEWVKCMRDKGMTRMPDAQLTPDGYLTFPMADGYDWKGDLRNHPGVIEACKPIEDRYPPNAFRPKDEITADDLRKLAEYAKCVRQNGIPEFPDPNKDGEFDLEGTSLENGIPQAKIDVADQACKHIWDGRIKVISPDGGKK</sequence>
<dbReference type="RefSeq" id="WP_196415867.1">
    <property type="nucleotide sequence ID" value="NZ_JADQTO010000010.1"/>
</dbReference>
<comment type="caution">
    <text evidence="2">The sequence shown here is derived from an EMBL/GenBank/DDBJ whole genome shotgun (WGS) entry which is preliminary data.</text>
</comment>
<accession>A0A931C9Y0</accession>
<keyword evidence="1" id="KW-0732">Signal</keyword>
<feature type="signal peptide" evidence="1">
    <location>
        <begin position="1"/>
        <end position="18"/>
    </location>
</feature>
<evidence type="ECO:0000313" key="3">
    <source>
        <dbReference type="Proteomes" id="UP000598146"/>
    </source>
</evidence>
<name>A0A931C9Y0_9ACTN</name>
<gene>
    <name evidence="2" type="ORF">I4J89_21780</name>
</gene>
<dbReference type="EMBL" id="JADQTO010000010">
    <property type="protein sequence ID" value="MBG0564077.1"/>
    <property type="molecule type" value="Genomic_DNA"/>
</dbReference>
<evidence type="ECO:0000313" key="2">
    <source>
        <dbReference type="EMBL" id="MBG0564077.1"/>
    </source>
</evidence>